<reference evidence="2" key="1">
    <citation type="submission" date="2016-09" db="EMBL/GenBank/DDBJ databases">
        <authorList>
            <person name="Capua I."/>
            <person name="De Benedictis P."/>
            <person name="Joannis T."/>
            <person name="Lombin L.H."/>
            <person name="Cattoli G."/>
        </authorList>
    </citation>
    <scope>NUCLEOTIDE SEQUENCE</scope>
    <source>
        <strain evidence="2">B9</strain>
    </source>
</reference>
<accession>A0A1K0IGE6</accession>
<sequence>MQYSFIVVQAIPRMVPPGLSPATQLCRQNPPRPPRPTAATRCSTSRWKKASKSCVRSTASIAR</sequence>
<dbReference type="EMBL" id="FMSH01000241">
    <property type="protein sequence ID" value="SCU76463.1"/>
    <property type="molecule type" value="Genomic_DNA"/>
</dbReference>
<protein>
    <submittedName>
        <fullName evidence="2">Uncharacterized protein</fullName>
    </submittedName>
</protein>
<proteinExistence type="predicted"/>
<name>A0A1K0IGE6_CUPNE</name>
<evidence type="ECO:0000313" key="2">
    <source>
        <dbReference type="EMBL" id="SCU76463.1"/>
    </source>
</evidence>
<gene>
    <name evidence="2" type="ORF">CNECB9_3150011</name>
</gene>
<evidence type="ECO:0000256" key="1">
    <source>
        <dbReference type="SAM" id="MobiDB-lite"/>
    </source>
</evidence>
<dbReference type="AlphaFoldDB" id="A0A1K0IGE6"/>
<organism evidence="2">
    <name type="scientific">Cupriavidus necator</name>
    <name type="common">Alcaligenes eutrophus</name>
    <name type="synonym">Ralstonia eutropha</name>
    <dbReference type="NCBI Taxonomy" id="106590"/>
    <lineage>
        <taxon>Bacteria</taxon>
        <taxon>Pseudomonadati</taxon>
        <taxon>Pseudomonadota</taxon>
        <taxon>Betaproteobacteria</taxon>
        <taxon>Burkholderiales</taxon>
        <taxon>Burkholderiaceae</taxon>
        <taxon>Cupriavidus</taxon>
    </lineage>
</organism>
<feature type="region of interest" description="Disordered" evidence="1">
    <location>
        <begin position="19"/>
        <end position="45"/>
    </location>
</feature>